<protein>
    <recommendedName>
        <fullName evidence="4">Phage portal protein, SPP1 Gp6-like</fullName>
    </recommendedName>
</protein>
<dbReference type="Proteomes" id="UP000724149">
    <property type="component" value="Unassembled WGS sequence"/>
</dbReference>
<accession>A0ABS2GPS2</accession>
<evidence type="ECO:0000256" key="1">
    <source>
        <dbReference type="SAM" id="Coils"/>
    </source>
</evidence>
<keyword evidence="3" id="KW-1185">Reference proteome</keyword>
<evidence type="ECO:0008006" key="4">
    <source>
        <dbReference type="Google" id="ProtNLM"/>
    </source>
</evidence>
<evidence type="ECO:0000313" key="2">
    <source>
        <dbReference type="EMBL" id="MBM6924111.1"/>
    </source>
</evidence>
<dbReference type="RefSeq" id="WP_204721818.1">
    <property type="nucleotide sequence ID" value="NZ_JACSNR010000010.1"/>
</dbReference>
<gene>
    <name evidence="2" type="ORF">H9X81_10490</name>
</gene>
<name>A0ABS2GPS2_9FIRM</name>
<proteinExistence type="predicted"/>
<reference evidence="2 3" key="1">
    <citation type="journal article" date="2021" name="Sci. Rep.">
        <title>The distribution of antibiotic resistance genes in chicken gut microbiota commensals.</title>
        <authorList>
            <person name="Juricova H."/>
            <person name="Matiasovicova J."/>
            <person name="Kubasova T."/>
            <person name="Cejkova D."/>
            <person name="Rychlik I."/>
        </authorList>
    </citation>
    <scope>NUCLEOTIDE SEQUENCE [LARGE SCALE GENOMIC DNA]</scope>
    <source>
        <strain evidence="2 3">An564</strain>
    </source>
</reference>
<comment type="caution">
    <text evidence="2">The sequence shown here is derived from an EMBL/GenBank/DDBJ whole genome shotgun (WGS) entry which is preliminary data.</text>
</comment>
<evidence type="ECO:0000313" key="3">
    <source>
        <dbReference type="Proteomes" id="UP000724149"/>
    </source>
</evidence>
<keyword evidence="1" id="KW-0175">Coiled coil</keyword>
<organism evidence="2 3">
    <name type="scientific">Hydrogenoanaerobacterium saccharovorans</name>
    <dbReference type="NCBI Taxonomy" id="474960"/>
    <lineage>
        <taxon>Bacteria</taxon>
        <taxon>Bacillati</taxon>
        <taxon>Bacillota</taxon>
        <taxon>Clostridia</taxon>
        <taxon>Eubacteriales</taxon>
        <taxon>Oscillospiraceae</taxon>
        <taxon>Hydrogenoanaerobacterium</taxon>
    </lineage>
</organism>
<sequence>MQENMKKKKNAGRNAMSSAASTAFLRWAADSEWVTQRALMLWPGTRNWKNRKIHGLVEERKLREMNLKEKVKEKNQEMRRTRKREPGIPGDVWGKRYALGSEGRQFLRERNPKRYYTELKENDVSYEIRKVYRMSLMSETRAMAELAGYTTHRQLKPPVTRLSLYDVDETAAGKPPAWRVFDEIPAVDTEKYRGEENSIYNQGVYQYYTEPQRGRTYKLTMDTKQYLYRETPVGCLYFLPELQELSRIETTLRKGTPEESDLISYTRMSAAIFTGSGLYLVYNTERTAPTINRRGEELAEALATNWAQAVYQRSITELQNDYEGKVREVKVSPKVEGRLLLGDDTFKAALSVLQTTQASIMRYHITPKERERVNNTYNLRDCPNTYYLPVIRESIPLLAIMNFPHWIVYMKAMVLKIVRAAAERGEICKIRRHYENDGFIAAELIDNTQVIDMTVLRLDTVLWLVQKAMNPGKERYLVITMAWERPFWTQVFETSELERIVRLWFLDQEDLEEYVQEQFRENNLIYGDPTVNE</sequence>
<dbReference type="EMBL" id="JACSNR010000010">
    <property type="protein sequence ID" value="MBM6924111.1"/>
    <property type="molecule type" value="Genomic_DNA"/>
</dbReference>
<feature type="coiled-coil region" evidence="1">
    <location>
        <begin position="57"/>
        <end position="84"/>
    </location>
</feature>